<name>A0A5B0MXD4_PUCGR</name>
<evidence type="ECO:0000313" key="1">
    <source>
        <dbReference type="EMBL" id="KAA1081641.1"/>
    </source>
</evidence>
<accession>A0A5B0MXD4</accession>
<comment type="caution">
    <text evidence="1">The sequence shown here is derived from an EMBL/GenBank/DDBJ whole genome shotgun (WGS) entry which is preliminary data.</text>
</comment>
<dbReference type="AlphaFoldDB" id="A0A5B0MXD4"/>
<organism evidence="1 2">
    <name type="scientific">Puccinia graminis f. sp. tritici</name>
    <dbReference type="NCBI Taxonomy" id="56615"/>
    <lineage>
        <taxon>Eukaryota</taxon>
        <taxon>Fungi</taxon>
        <taxon>Dikarya</taxon>
        <taxon>Basidiomycota</taxon>
        <taxon>Pucciniomycotina</taxon>
        <taxon>Pucciniomycetes</taxon>
        <taxon>Pucciniales</taxon>
        <taxon>Pucciniaceae</taxon>
        <taxon>Puccinia</taxon>
    </lineage>
</organism>
<reference evidence="1 2" key="1">
    <citation type="submission" date="2019-05" db="EMBL/GenBank/DDBJ databases">
        <title>Emergence of the Ug99 lineage of the wheat stem rust pathogen through somatic hybridization.</title>
        <authorList>
            <person name="Li F."/>
            <person name="Upadhyaya N.M."/>
            <person name="Sperschneider J."/>
            <person name="Matny O."/>
            <person name="Nguyen-Phuc H."/>
            <person name="Mago R."/>
            <person name="Raley C."/>
            <person name="Miller M.E."/>
            <person name="Silverstein K.A.T."/>
            <person name="Henningsen E."/>
            <person name="Hirsch C.D."/>
            <person name="Visser B."/>
            <person name="Pretorius Z.A."/>
            <person name="Steffenson B.J."/>
            <person name="Schwessinger B."/>
            <person name="Dodds P.N."/>
            <person name="Figueroa M."/>
        </authorList>
    </citation>
    <scope>NUCLEOTIDE SEQUENCE [LARGE SCALE GENOMIC DNA]</scope>
    <source>
        <strain evidence="1 2">Ug99</strain>
    </source>
</reference>
<protein>
    <submittedName>
        <fullName evidence="1">Uncharacterized protein</fullName>
    </submittedName>
</protein>
<proteinExistence type="predicted"/>
<gene>
    <name evidence="1" type="ORF">PGTUg99_025051</name>
</gene>
<evidence type="ECO:0000313" key="2">
    <source>
        <dbReference type="Proteomes" id="UP000325313"/>
    </source>
</evidence>
<sequence length="132" mass="14759">MSDLHPSRNAIIKITPEHVGSSSSTYYVLGHGLGGPLRLHETIQSLPLVLFKLYVHAYHFRSLDVRGGKTSSMGQKALVYSSWRTYLRFPERQWVRAIVADDCKSCPVAVLMAGVTEVTPILPRRSAMTDNF</sequence>
<dbReference type="Proteomes" id="UP000325313">
    <property type="component" value="Unassembled WGS sequence"/>
</dbReference>
<dbReference type="EMBL" id="VDEP01000441">
    <property type="protein sequence ID" value="KAA1081641.1"/>
    <property type="molecule type" value="Genomic_DNA"/>
</dbReference>